<protein>
    <submittedName>
        <fullName evidence="3">Uncharacterized protein</fullName>
    </submittedName>
</protein>
<feature type="compositionally biased region" description="Basic residues" evidence="1">
    <location>
        <begin position="11"/>
        <end position="21"/>
    </location>
</feature>
<proteinExistence type="predicted"/>
<evidence type="ECO:0000256" key="2">
    <source>
        <dbReference type="SAM" id="Phobius"/>
    </source>
</evidence>
<feature type="region of interest" description="Disordered" evidence="1">
    <location>
        <begin position="1"/>
        <end position="27"/>
    </location>
</feature>
<gene>
    <name evidence="3" type="ORF">AVDCRST_MAG12-959</name>
</gene>
<name>A0A6J4RKC4_9ACTN</name>
<dbReference type="EMBL" id="CADCVK010000154">
    <property type="protein sequence ID" value="CAA9473391.1"/>
    <property type="molecule type" value="Genomic_DNA"/>
</dbReference>
<evidence type="ECO:0000313" key="3">
    <source>
        <dbReference type="EMBL" id="CAA9473391.1"/>
    </source>
</evidence>
<keyword evidence="2" id="KW-1133">Transmembrane helix</keyword>
<sequence>MGFGGSGWKPASRRNRRRGPAPRRSTEQGADRAFVLILVVFGLVALGLVLVVGFLST</sequence>
<keyword evidence="2" id="KW-0472">Membrane</keyword>
<keyword evidence="2" id="KW-0812">Transmembrane</keyword>
<dbReference type="AlphaFoldDB" id="A0A6J4RKC4"/>
<evidence type="ECO:0000256" key="1">
    <source>
        <dbReference type="SAM" id="MobiDB-lite"/>
    </source>
</evidence>
<accession>A0A6J4RKC4</accession>
<organism evidence="3">
    <name type="scientific">uncultured Rubrobacteraceae bacterium</name>
    <dbReference type="NCBI Taxonomy" id="349277"/>
    <lineage>
        <taxon>Bacteria</taxon>
        <taxon>Bacillati</taxon>
        <taxon>Actinomycetota</taxon>
        <taxon>Rubrobacteria</taxon>
        <taxon>Rubrobacterales</taxon>
        <taxon>Rubrobacteraceae</taxon>
        <taxon>environmental samples</taxon>
    </lineage>
</organism>
<feature type="transmembrane region" description="Helical" evidence="2">
    <location>
        <begin position="33"/>
        <end position="55"/>
    </location>
</feature>
<reference evidence="3" key="1">
    <citation type="submission" date="2020-02" db="EMBL/GenBank/DDBJ databases">
        <authorList>
            <person name="Meier V. D."/>
        </authorList>
    </citation>
    <scope>NUCLEOTIDE SEQUENCE</scope>
    <source>
        <strain evidence="3">AVDCRST_MAG12</strain>
    </source>
</reference>